<dbReference type="EMBL" id="CP001393">
    <property type="protein sequence ID" value="ACM59406.1"/>
    <property type="molecule type" value="Genomic_DNA"/>
</dbReference>
<name>B9MMH4_CALBD</name>
<sequence length="152" mass="17328">MQKFNLTFKPEGICQCKNRSTCLKLVCPLFSYKSRKCTCSCPQPCISSKSGTIVTYTMITFVLSPGINRNSQELLNLYKKRIVIEYTVAHLKSYMGSDIIPTRDHISLFSDFSLSAISFLLLFILSLAIKLYCSKLTIIMLCFKFMLELECT</sequence>
<evidence type="ECO:0000313" key="3">
    <source>
        <dbReference type="Proteomes" id="UP000007723"/>
    </source>
</evidence>
<dbReference type="eggNOG" id="COG3039">
    <property type="taxonomic scope" value="Bacteria"/>
</dbReference>
<evidence type="ECO:0000313" key="2">
    <source>
        <dbReference type="EMBL" id="ACM59406.1"/>
    </source>
</evidence>
<gene>
    <name evidence="2" type="ordered locus">Athe_0256</name>
</gene>
<feature type="transmembrane region" description="Helical" evidence="1">
    <location>
        <begin position="112"/>
        <end position="133"/>
    </location>
</feature>
<keyword evidence="1" id="KW-0472">Membrane</keyword>
<keyword evidence="1" id="KW-1133">Transmembrane helix</keyword>
<dbReference type="HOGENOM" id="CLU_1718942_0_0_9"/>
<protein>
    <submittedName>
        <fullName evidence="2">Uncharacterized protein</fullName>
    </submittedName>
</protein>
<reference evidence="3" key="1">
    <citation type="submission" date="2009-01" db="EMBL/GenBank/DDBJ databases">
        <title>Complete sequence of chromosome of Anaerocellum thermophilum DSM 6725.</title>
        <authorList>
            <person name="Lucas S."/>
            <person name="Copeland A."/>
            <person name="Lapidus A."/>
            <person name="Glavina del Rio T."/>
            <person name="Tice H."/>
            <person name="Bruce D."/>
            <person name="Goodwin L."/>
            <person name="Pitluck S."/>
            <person name="Sims D."/>
            <person name="Meincke L."/>
            <person name="Brettin T."/>
            <person name="Detter J.C."/>
            <person name="Han C."/>
            <person name="Larimer F."/>
            <person name="Land M."/>
            <person name="Hauser L."/>
            <person name="Kyrpides N."/>
            <person name="Ovchinnikova G."/>
            <person name="Kataeva I."/>
            <person name="Adams M.W.W."/>
        </authorList>
    </citation>
    <scope>NUCLEOTIDE SEQUENCE [LARGE SCALE GENOMIC DNA]</scope>
    <source>
        <strain evidence="3">ATCC BAA-1888 / DSM 6725 / Z-1320</strain>
    </source>
</reference>
<organism evidence="2 3">
    <name type="scientific">Caldicellulosiruptor bescii (strain ATCC BAA-1888 / DSM 6725 / KCTC 15123 / Z-1320)</name>
    <name type="common">Anaerocellum thermophilum</name>
    <dbReference type="NCBI Taxonomy" id="521460"/>
    <lineage>
        <taxon>Bacteria</taxon>
        <taxon>Bacillati</taxon>
        <taxon>Bacillota</taxon>
        <taxon>Bacillota incertae sedis</taxon>
        <taxon>Caldicellulosiruptorales</taxon>
        <taxon>Caldicellulosiruptoraceae</taxon>
        <taxon>Caldicellulosiruptor</taxon>
    </lineage>
</organism>
<dbReference type="KEGG" id="ate:Athe_0256"/>
<evidence type="ECO:0000256" key="1">
    <source>
        <dbReference type="SAM" id="Phobius"/>
    </source>
</evidence>
<keyword evidence="1" id="KW-0812">Transmembrane</keyword>
<dbReference type="Proteomes" id="UP000007723">
    <property type="component" value="Chromosome"/>
</dbReference>
<accession>B9MMH4</accession>
<dbReference type="AlphaFoldDB" id="B9MMH4"/>
<proteinExistence type="predicted"/>